<name>A0A1Q9CUI2_SYMMI</name>
<dbReference type="AlphaFoldDB" id="A0A1Q9CUI2"/>
<protein>
    <submittedName>
        <fullName evidence="1">Uncharacterized protein</fullName>
    </submittedName>
</protein>
<accession>A0A1Q9CUI2</accession>
<evidence type="ECO:0000313" key="1">
    <source>
        <dbReference type="EMBL" id="OLP86583.1"/>
    </source>
</evidence>
<organism evidence="1 2">
    <name type="scientific">Symbiodinium microadriaticum</name>
    <name type="common">Dinoflagellate</name>
    <name type="synonym">Zooxanthella microadriatica</name>
    <dbReference type="NCBI Taxonomy" id="2951"/>
    <lineage>
        <taxon>Eukaryota</taxon>
        <taxon>Sar</taxon>
        <taxon>Alveolata</taxon>
        <taxon>Dinophyceae</taxon>
        <taxon>Suessiales</taxon>
        <taxon>Symbiodiniaceae</taxon>
        <taxon>Symbiodinium</taxon>
    </lineage>
</organism>
<comment type="caution">
    <text evidence="1">The sequence shown here is derived from an EMBL/GenBank/DDBJ whole genome shotgun (WGS) entry which is preliminary data.</text>
</comment>
<dbReference type="Proteomes" id="UP000186817">
    <property type="component" value="Unassembled WGS sequence"/>
</dbReference>
<gene>
    <name evidence="1" type="ORF">AK812_SmicGene32295</name>
</gene>
<dbReference type="OrthoDB" id="407557at2759"/>
<reference evidence="1 2" key="1">
    <citation type="submission" date="2016-02" db="EMBL/GenBank/DDBJ databases">
        <title>Genome analysis of coral dinoflagellate symbionts highlights evolutionary adaptations to a symbiotic lifestyle.</title>
        <authorList>
            <person name="Aranda M."/>
            <person name="Li Y."/>
            <person name="Liew Y.J."/>
            <person name="Baumgarten S."/>
            <person name="Simakov O."/>
            <person name="Wilson M."/>
            <person name="Piel J."/>
            <person name="Ashoor H."/>
            <person name="Bougouffa S."/>
            <person name="Bajic V.B."/>
            <person name="Ryu T."/>
            <person name="Ravasi T."/>
            <person name="Bayer T."/>
            <person name="Micklem G."/>
            <person name="Kim H."/>
            <person name="Bhak J."/>
            <person name="Lajeunesse T.C."/>
            <person name="Voolstra C.R."/>
        </authorList>
    </citation>
    <scope>NUCLEOTIDE SEQUENCE [LARGE SCALE GENOMIC DNA]</scope>
    <source>
        <strain evidence="1 2">CCMP2467</strain>
    </source>
</reference>
<proteinExistence type="predicted"/>
<sequence>MLADSLLLRSTEKTLLKQHKVKKELQANSQRRVLHTNAWAHEKGPDDEMISFVRQVGKGVLKTGKESNIDEMRTAAWPVIKGRNAIGDCGQATNIQVPCKDVILHARSSSSKENNIKKLASVPLTHSEDGVHKVFEEAGCLLPVQMNHVDLPTQKAVPYVTMSSWVKFLVSTNRLKYLIGTSVVSERESLCSEFWARFEKIRPRHPIFSMARGGKVQLKDAIPILHHGDEGRTYRKSPIMILSTHGMLGTGCSKADIKQDSNVAMHENPMLLNMLGSTITTQFIFTALPQKIYKDCPEALDQMLSIYSEDLRTLALDGVKVLEAGKAKKLWFWCLGAKGDLPYLGKCGHFNRTYSMCAKQASSKSFCGGICWDCLAGKEGMDINCPWEDMRVNATWISTSAVSPGWGSPGPLLRVPHDMPTWFYRADLWHCFHLGSGKSFAASAVVVLAEALEMSFRTVDARLDFLTADFLAFCKRTKRYSYVTSLSKDFLGWEHRNHMPQGHWHKGFITTTLLEWLEDFMTRHFLDTTDALVLEIVSLQKVDQALLVCFWFV</sequence>
<keyword evidence="2" id="KW-1185">Reference proteome</keyword>
<dbReference type="EMBL" id="LSRX01000909">
    <property type="protein sequence ID" value="OLP86583.1"/>
    <property type="molecule type" value="Genomic_DNA"/>
</dbReference>
<evidence type="ECO:0000313" key="2">
    <source>
        <dbReference type="Proteomes" id="UP000186817"/>
    </source>
</evidence>